<reference evidence="1 2" key="1">
    <citation type="submission" date="2014-07" db="EMBL/GenBank/DDBJ databases">
        <title>Draft genome of Clostridium sulfidigenes 113A isolated from sediments associated with methane hydrate from Krishna Godavari basin.</title>
        <authorList>
            <person name="Honkalas V.S."/>
            <person name="Dabir A.P."/>
            <person name="Arora P."/>
            <person name="Dhakephalkar P.K."/>
        </authorList>
    </citation>
    <scope>NUCLEOTIDE SEQUENCE [LARGE SCALE GENOMIC DNA]</scope>
    <source>
        <strain evidence="1 2">113A</strain>
    </source>
</reference>
<accession>A0A084JHD5</accession>
<evidence type="ECO:0000313" key="2">
    <source>
        <dbReference type="Proteomes" id="UP000028542"/>
    </source>
</evidence>
<dbReference type="AlphaFoldDB" id="A0A084JHD5"/>
<dbReference type="STRING" id="318464.IO99_02910"/>
<gene>
    <name evidence="1" type="ORF">IO99_02910</name>
</gene>
<evidence type="ECO:0000313" key="1">
    <source>
        <dbReference type="EMBL" id="KEZ88369.1"/>
    </source>
</evidence>
<name>A0A084JHD5_9CLOT</name>
<dbReference type="Proteomes" id="UP000028542">
    <property type="component" value="Unassembled WGS sequence"/>
</dbReference>
<dbReference type="RefSeq" id="WP_035129926.1">
    <property type="nucleotide sequence ID" value="NZ_JPMD01000003.1"/>
</dbReference>
<dbReference type="EMBL" id="JPMD01000003">
    <property type="protein sequence ID" value="KEZ88369.1"/>
    <property type="molecule type" value="Genomic_DNA"/>
</dbReference>
<organism evidence="1 2">
    <name type="scientific">Clostridium sulfidigenes</name>
    <dbReference type="NCBI Taxonomy" id="318464"/>
    <lineage>
        <taxon>Bacteria</taxon>
        <taxon>Bacillati</taxon>
        <taxon>Bacillota</taxon>
        <taxon>Clostridia</taxon>
        <taxon>Eubacteriales</taxon>
        <taxon>Clostridiaceae</taxon>
        <taxon>Clostridium</taxon>
    </lineage>
</organism>
<comment type="caution">
    <text evidence="1">The sequence shown here is derived from an EMBL/GenBank/DDBJ whole genome shotgun (WGS) entry which is preliminary data.</text>
</comment>
<keyword evidence="2" id="KW-1185">Reference proteome</keyword>
<dbReference type="eggNOG" id="ENOG502ZC2Z">
    <property type="taxonomic scope" value="Bacteria"/>
</dbReference>
<proteinExistence type="predicted"/>
<protein>
    <submittedName>
        <fullName evidence="1">Uncharacterized protein</fullName>
    </submittedName>
</protein>
<sequence>MDFMSFEDVIAKIQGVTHSKVVYNEEEVEEVHIIANTTRSPKQIVRDIESALLAIFNYRIDRKLISIAQIDTGETKSIKRIRYEGISLEVKDNNVRCEIRLNMDDDEYTSTQTAIGTSINRLKVVAKATVSAIEEIIGQVSVFDVEDIVINSIRDISYVTVIVNMINDIAEEVLIGTAIVRNDVNEAIAKATLDAINRRIEK</sequence>